<gene>
    <name evidence="1" type="ORF">HHU12_01230</name>
</gene>
<protein>
    <submittedName>
        <fullName evidence="1">Uncharacterized protein</fullName>
    </submittedName>
</protein>
<evidence type="ECO:0000313" key="1">
    <source>
        <dbReference type="EMBL" id="NME66573.1"/>
    </source>
</evidence>
<sequence>MRLLFIFLLFISTRNVFSQELKGYSIGSYIANNENIETTVGGVYGILKIFEESKKISFITFSSYEIHTSPYRATTNNKASGLLEPRYSYYSKVSPTQITNFVEGVRRKYNLTLIKKRISDNKVRWQARKNNINYFIIYSKLNQTIDFTIAKISDSESNSKEKTKQRAYSDF</sequence>
<comment type="caution">
    <text evidence="1">The sequence shown here is derived from an EMBL/GenBank/DDBJ whole genome shotgun (WGS) entry which is preliminary data.</text>
</comment>
<keyword evidence="2" id="KW-1185">Reference proteome</keyword>
<evidence type="ECO:0000313" key="2">
    <source>
        <dbReference type="Proteomes" id="UP000576082"/>
    </source>
</evidence>
<name>A0A7X9RQA7_9BACT</name>
<dbReference type="EMBL" id="JABANE010000002">
    <property type="protein sequence ID" value="NME66573.1"/>
    <property type="molecule type" value="Genomic_DNA"/>
</dbReference>
<proteinExistence type="predicted"/>
<organism evidence="1 2">
    <name type="scientific">Flammeovirga aprica JL-4</name>
    <dbReference type="NCBI Taxonomy" id="694437"/>
    <lineage>
        <taxon>Bacteria</taxon>
        <taxon>Pseudomonadati</taxon>
        <taxon>Bacteroidota</taxon>
        <taxon>Cytophagia</taxon>
        <taxon>Cytophagales</taxon>
        <taxon>Flammeovirgaceae</taxon>
        <taxon>Flammeovirga</taxon>
    </lineage>
</organism>
<reference evidence="1 2" key="1">
    <citation type="submission" date="2020-04" db="EMBL/GenBank/DDBJ databases">
        <title>Flammeovirga sp. SR4, a novel species isolated from seawater.</title>
        <authorList>
            <person name="Wang X."/>
        </authorList>
    </citation>
    <scope>NUCLEOTIDE SEQUENCE [LARGE SCALE GENOMIC DNA]</scope>
    <source>
        <strain evidence="1 2">ATCC 23126</strain>
    </source>
</reference>
<accession>A0A7X9RQA7</accession>
<dbReference type="Proteomes" id="UP000576082">
    <property type="component" value="Unassembled WGS sequence"/>
</dbReference>
<dbReference type="RefSeq" id="WP_169654319.1">
    <property type="nucleotide sequence ID" value="NZ_JABANE010000002.1"/>
</dbReference>
<dbReference type="AlphaFoldDB" id="A0A7X9RQA7"/>